<sequence>MSKLFREIPAYDVVVLMLTELGFTGLQDSKPFAMEELKLETLDKWAPMLEPYYLPCKAKRYFNSLDGRRVITIIKHVLPHHGFKLQSYERNYMGRKRTVYQIHPATPRTVAMDQDICVMFL</sequence>
<accession>A0A6C0LR56</accession>
<reference evidence="1" key="1">
    <citation type="journal article" date="2020" name="Nature">
        <title>Giant virus diversity and host interactions through global metagenomics.</title>
        <authorList>
            <person name="Schulz F."/>
            <person name="Roux S."/>
            <person name="Paez-Espino D."/>
            <person name="Jungbluth S."/>
            <person name="Walsh D.A."/>
            <person name="Denef V.J."/>
            <person name="McMahon K.D."/>
            <person name="Konstantinidis K.T."/>
            <person name="Eloe-Fadrosh E.A."/>
            <person name="Kyrpides N.C."/>
            <person name="Woyke T."/>
        </authorList>
    </citation>
    <scope>NUCLEOTIDE SEQUENCE</scope>
    <source>
        <strain evidence="1">GVMAG-M-3300027963-9</strain>
    </source>
</reference>
<protein>
    <submittedName>
        <fullName evidence="1">Uncharacterized protein</fullName>
    </submittedName>
</protein>
<name>A0A6C0LR56_9ZZZZ</name>
<evidence type="ECO:0000313" key="1">
    <source>
        <dbReference type="EMBL" id="QHU32221.1"/>
    </source>
</evidence>
<dbReference type="AlphaFoldDB" id="A0A6C0LR56"/>
<organism evidence="1">
    <name type="scientific">viral metagenome</name>
    <dbReference type="NCBI Taxonomy" id="1070528"/>
    <lineage>
        <taxon>unclassified sequences</taxon>
        <taxon>metagenomes</taxon>
        <taxon>organismal metagenomes</taxon>
    </lineage>
</organism>
<proteinExistence type="predicted"/>
<dbReference type="EMBL" id="MN740536">
    <property type="protein sequence ID" value="QHU32221.1"/>
    <property type="molecule type" value="Genomic_DNA"/>
</dbReference>